<dbReference type="EMBL" id="KC513605">
    <property type="protein sequence ID" value="AGE95124.1"/>
    <property type="molecule type" value="Genomic_DNA"/>
</dbReference>
<dbReference type="SUPFAM" id="SSF54236">
    <property type="entry name" value="Ubiquitin-like"/>
    <property type="match status" value="1"/>
</dbReference>
<organism evidence="1">
    <name type="scientific">Encephalitozoon cuniculi</name>
    <name type="common">Microsporidian parasite</name>
    <dbReference type="NCBI Taxonomy" id="6035"/>
    <lineage>
        <taxon>Eukaryota</taxon>
        <taxon>Fungi</taxon>
        <taxon>Fungi incertae sedis</taxon>
        <taxon>Microsporidia</taxon>
        <taxon>Unikaryonidae</taxon>
        <taxon>Encephalitozoon</taxon>
    </lineage>
</organism>
<dbReference type="InterPro" id="IPR029071">
    <property type="entry name" value="Ubiquitin-like_domsf"/>
</dbReference>
<sequence length="225" mass="25825">MHFTVLYPDGEKWEVIKRAALKSVAGDGSEDGYPGSLPKDSEDYRSYLAVVKSYAKVAKQIEKGEVYDFYRHHRRFRKKPHSLSDFNRFRLVAVLKEDSPLYVFEEGWYKEVSGGTGHKKCPFCNENIPSEEISNHLKTRACSQEAESKEGNSVTVVFDRGAKTEYERLVLDCTSVRMLKKIVYDRTGISVSKQDVYRGDVVLKNSDSLGRETVVLRQKKRAQRK</sequence>
<dbReference type="VEuPathDB" id="MicrosporidiaDB:AEWQ_080100"/>
<dbReference type="VEuPathDB" id="MicrosporidiaDB:AEWR_080110"/>
<dbReference type="VEuPathDB" id="MicrosporidiaDB:M970_080110"/>
<dbReference type="VEuPathDB" id="MicrosporidiaDB:AEWD_080060"/>
<evidence type="ECO:0008006" key="2">
    <source>
        <dbReference type="Google" id="ProtNLM"/>
    </source>
</evidence>
<gene>
    <name evidence="1" type="ORF">ECU08_0140</name>
</gene>
<proteinExistence type="predicted"/>
<protein>
    <recommendedName>
        <fullName evidence="2">Ubiquitin-like domain-containing protein</fullName>
    </recommendedName>
</protein>
<evidence type="ECO:0000313" key="1">
    <source>
        <dbReference type="EMBL" id="AGE95124.1"/>
    </source>
</evidence>
<dbReference type="CDD" id="cd17039">
    <property type="entry name" value="Ubl_ubiquitin_like"/>
    <property type="match status" value="1"/>
</dbReference>
<dbReference type="VEuPathDB" id="MicrosporidiaDB:ECU08_0140"/>
<accession>M1JI96</accession>
<name>M1JI96_ENCCN</name>
<reference evidence="1" key="1">
    <citation type="journal article" date="2013" name="Eukaryot. Cell">
        <title>Extremely Reduced Levels of Heterozygosity in the Vertebrate Pathogen Encephalitozoon cuniculi.</title>
        <authorList>
            <person name="Selman M."/>
            <person name="Sak B."/>
            <person name="Kvac M."/>
            <person name="Farinelli L."/>
            <person name="Weiss L.M."/>
            <person name="Corradi N."/>
        </authorList>
    </citation>
    <scope>NUCLEOTIDE SEQUENCE</scope>
</reference>
<dbReference type="AlphaFoldDB" id="M1JI96"/>